<sequence>MKPSFLIASASSGSGKTTFSLGIMRALRRRGLSVQPFKCGPDYIDTQFQTLAASRESVNLDLFMSSPEHAGGLFSHFSDNAGANVIEGAMGMFDGFNGWEGSAARIAITIGLPVILVVDASSTAYSVAATIYGFTHFKKDIKVVGVVFNRVASESHFSFLKKACADVNVSCFGYMKKSSDLIIPSRHLGLTLTSQDEMERFIDMAADEVERHVDIDAILHATSTQPKRCSLDIPRLTATKVAVAADEAFNFIYKANIIALGGDVRYFSPINDIRLPDADLLYLPGGYPELYADKLAANTSMRASVRDFVESGRKVIAECGGFIYLTEEIDGNPMCGVFPLKTTMRESRLKLGYREVDFGNMVLRGHEFHYSRVEPSGSRPVTTTAFPQKNAKGIPVESLTYRYKNAIAGYTHLYWAEHGISDIFKS</sequence>
<evidence type="ECO:0000313" key="1">
    <source>
        <dbReference type="EMBL" id="TGY78259.1"/>
    </source>
</evidence>
<evidence type="ECO:0000313" key="2">
    <source>
        <dbReference type="Proteomes" id="UP000306319"/>
    </source>
</evidence>
<name>A0AC61RFN0_9BACT</name>
<reference evidence="1" key="1">
    <citation type="submission" date="2019-04" db="EMBL/GenBank/DDBJ databases">
        <title>Microbes associate with the intestines of laboratory mice.</title>
        <authorList>
            <person name="Navarre W."/>
            <person name="Wong E."/>
            <person name="Huang K."/>
            <person name="Tropini C."/>
            <person name="Ng K."/>
            <person name="Yu B."/>
        </authorList>
    </citation>
    <scope>NUCLEOTIDE SEQUENCE</scope>
    <source>
        <strain evidence="1">NM04_E33</strain>
    </source>
</reference>
<protein>
    <submittedName>
        <fullName evidence="1">Cobyrinate a,c-diamide synthase</fullName>
    </submittedName>
</protein>
<gene>
    <name evidence="1" type="ORF">E5331_11195</name>
</gene>
<dbReference type="EMBL" id="SRYB01000015">
    <property type="protein sequence ID" value="TGY78259.1"/>
    <property type="molecule type" value="Genomic_DNA"/>
</dbReference>
<comment type="caution">
    <text evidence="1">The sequence shown here is derived from an EMBL/GenBank/DDBJ whole genome shotgun (WGS) entry which is preliminary data.</text>
</comment>
<keyword evidence="2" id="KW-1185">Reference proteome</keyword>
<organism evidence="1 2">
    <name type="scientific">Lepagella muris</name>
    <dbReference type="NCBI Taxonomy" id="3032870"/>
    <lineage>
        <taxon>Bacteria</taxon>
        <taxon>Pseudomonadati</taxon>
        <taxon>Bacteroidota</taxon>
        <taxon>Bacteroidia</taxon>
        <taxon>Bacteroidales</taxon>
        <taxon>Muribaculaceae</taxon>
        <taxon>Lepagella</taxon>
    </lineage>
</organism>
<proteinExistence type="predicted"/>
<accession>A0AC61RFN0</accession>
<dbReference type="Proteomes" id="UP000306319">
    <property type="component" value="Unassembled WGS sequence"/>
</dbReference>